<dbReference type="PANTHER" id="PTHR13108">
    <property type="entry name" value="CONDENSIN COMPLEX SUBUNIT 2"/>
    <property type="match status" value="1"/>
</dbReference>
<evidence type="ECO:0000256" key="1">
    <source>
        <dbReference type="ARBA" id="ARBA00004286"/>
    </source>
</evidence>
<feature type="non-terminal residue" evidence="12">
    <location>
        <position position="1"/>
    </location>
</feature>
<evidence type="ECO:0000256" key="6">
    <source>
        <dbReference type="ARBA" id="ARBA00022490"/>
    </source>
</evidence>
<comment type="subcellular location">
    <subcellularLocation>
        <location evidence="1">Chromosome</location>
    </subcellularLocation>
    <subcellularLocation>
        <location evidence="2">Cytoplasm</location>
    </subcellularLocation>
</comment>
<evidence type="ECO:0000256" key="3">
    <source>
        <dbReference type="ARBA" id="ARBA00009471"/>
    </source>
</evidence>
<keyword evidence="5" id="KW-0158">Chromosome</keyword>
<feature type="region of interest" description="Disordered" evidence="11">
    <location>
        <begin position="76"/>
        <end position="108"/>
    </location>
</feature>
<dbReference type="Pfam" id="PF05786">
    <property type="entry name" value="Cnd2"/>
    <property type="match status" value="1"/>
</dbReference>
<feature type="compositionally biased region" description="Acidic residues" evidence="11">
    <location>
        <begin position="83"/>
        <end position="98"/>
    </location>
</feature>
<dbReference type="GeneID" id="30198294"/>
<dbReference type="GO" id="GO:0005737">
    <property type="term" value="C:cytoplasm"/>
    <property type="evidence" value="ECO:0007669"/>
    <property type="project" value="UniProtKB-SubCell"/>
</dbReference>
<dbReference type="GO" id="GO:0003682">
    <property type="term" value="F:chromatin binding"/>
    <property type="evidence" value="ECO:0007669"/>
    <property type="project" value="TreeGrafter"/>
</dbReference>
<evidence type="ECO:0000256" key="10">
    <source>
        <dbReference type="ARBA" id="ARBA00023306"/>
    </source>
</evidence>
<dbReference type="InterPro" id="IPR022816">
    <property type="entry name" value="Condensin_barren_su2"/>
</dbReference>
<evidence type="ECO:0000313" key="12">
    <source>
        <dbReference type="EMBL" id="ODQ59305.1"/>
    </source>
</evidence>
<reference evidence="12 13" key="1">
    <citation type="journal article" date="2016" name="Proc. Natl. Acad. Sci. U.S.A.">
        <title>Comparative genomics of biotechnologically important yeasts.</title>
        <authorList>
            <person name="Riley R."/>
            <person name="Haridas S."/>
            <person name="Wolfe K.H."/>
            <person name="Lopes M.R."/>
            <person name="Hittinger C.T."/>
            <person name="Goeker M."/>
            <person name="Salamov A.A."/>
            <person name="Wisecaver J.H."/>
            <person name="Long T.M."/>
            <person name="Calvey C.H."/>
            <person name="Aerts A.L."/>
            <person name="Barry K.W."/>
            <person name="Choi C."/>
            <person name="Clum A."/>
            <person name="Coughlan A.Y."/>
            <person name="Deshpande S."/>
            <person name="Douglass A.P."/>
            <person name="Hanson S.J."/>
            <person name="Klenk H.-P."/>
            <person name="LaButti K.M."/>
            <person name="Lapidus A."/>
            <person name="Lindquist E.A."/>
            <person name="Lipzen A.M."/>
            <person name="Meier-Kolthoff J.P."/>
            <person name="Ohm R.A."/>
            <person name="Otillar R.P."/>
            <person name="Pangilinan J.L."/>
            <person name="Peng Y."/>
            <person name="Rokas A."/>
            <person name="Rosa C.A."/>
            <person name="Scheuner C."/>
            <person name="Sibirny A.A."/>
            <person name="Slot J.C."/>
            <person name="Stielow J.B."/>
            <person name="Sun H."/>
            <person name="Kurtzman C.P."/>
            <person name="Blackwell M."/>
            <person name="Grigoriev I.V."/>
            <person name="Jeffries T.W."/>
        </authorList>
    </citation>
    <scope>NUCLEOTIDE SEQUENCE [LARGE SCALE GENOMIC DNA]</scope>
    <source>
        <strain evidence="13">ATCC 58044 / CBS 1984 / NCYC 433 / NRRL Y-366-8</strain>
    </source>
</reference>
<dbReference type="GO" id="GO:0007076">
    <property type="term" value="P:mitotic chromosome condensation"/>
    <property type="evidence" value="ECO:0007669"/>
    <property type="project" value="InterPro"/>
</dbReference>
<evidence type="ECO:0000256" key="11">
    <source>
        <dbReference type="SAM" id="MobiDB-lite"/>
    </source>
</evidence>
<evidence type="ECO:0000256" key="5">
    <source>
        <dbReference type="ARBA" id="ARBA00022454"/>
    </source>
</evidence>
<feature type="region of interest" description="Disordered" evidence="11">
    <location>
        <begin position="179"/>
        <end position="199"/>
    </location>
</feature>
<keyword evidence="7" id="KW-0132">Cell division</keyword>
<dbReference type="STRING" id="683960.A0A1E3P1M2"/>
<dbReference type="RefSeq" id="XP_019038512.1">
    <property type="nucleotide sequence ID" value="XM_019181048.1"/>
</dbReference>
<evidence type="ECO:0000256" key="4">
    <source>
        <dbReference type="ARBA" id="ARBA00016065"/>
    </source>
</evidence>
<dbReference type="GO" id="GO:0000796">
    <property type="term" value="C:condensin complex"/>
    <property type="evidence" value="ECO:0007669"/>
    <property type="project" value="InterPro"/>
</dbReference>
<sequence length="654" mass="73836">DFEKWIRMATDNKINTANSWDLALIDYFYDLSLLREGDGINFQKASATLDGCVKIYSSRVDSAVTETGRLINGLATSKRNQVDDEGDDDEEDEDDELDPNALVKERKSKASVSQKSTIVEFKVIKLKKMDLELYVDPLFKKALTDFDEGGSKSLLLNMLHVNEEGKIMFDTTDSATSQAVREEIPQEKEEQEQEDEEEADISMNDIENSFAEMDIDEPLPEPSSESMNAKIQSLGQRFLSHFDNEVISVCPSMNELNAVLNQKATSSNLLKGLENADILESYEANQDQDFGDFDFGPNDDIDLGKDEADDYGITMRELFNEDKSYGVDHDDEAEQIASITNIPDENLLAYFDENQRNNWAGPEHWKIQRLKNIFKSTSKDIVPTDENTEGGELHGSGTSKKRTPKEHLVIDFLSDEFPDEEDMFTPGGSTILLPKKDWISKTKHVLPDDRHFTTKNFINLFLKEKLINSTFNKVKNLDQAIDESLYAENMTINDLNQQPENINNADFYNDDMGGGFDLDDDFGTDHITPQSQEAPSSQLLIKSQGKQSPLNYSRVAKKVDIKVLKDNLLDSLKKETTTRKSMSFEPPQLSDDSGSSSIDETLKFTDVIHGLNDKYDKDTKKDLSTSFCFICLLHLANENGLTLTNNDDNSDLII</sequence>
<name>A0A1E3P1M2_WICAA</name>
<dbReference type="PANTHER" id="PTHR13108:SF9">
    <property type="entry name" value="CONDENSIN COMPLEX SUBUNIT 2"/>
    <property type="match status" value="1"/>
</dbReference>
<keyword evidence="6" id="KW-0963">Cytoplasm</keyword>
<dbReference type="EMBL" id="KV454211">
    <property type="protein sequence ID" value="ODQ59305.1"/>
    <property type="molecule type" value="Genomic_DNA"/>
</dbReference>
<keyword evidence="8" id="KW-0498">Mitosis</keyword>
<dbReference type="GO" id="GO:0051301">
    <property type="term" value="P:cell division"/>
    <property type="evidence" value="ECO:0007669"/>
    <property type="project" value="UniProtKB-KW"/>
</dbReference>
<accession>A0A1E3P1M2</accession>
<gene>
    <name evidence="12" type="ORF">WICANDRAFT_24688</name>
</gene>
<protein>
    <recommendedName>
        <fullName evidence="4">Condensin complex subunit 2</fullName>
    </recommendedName>
</protein>
<feature type="non-terminal residue" evidence="12">
    <location>
        <position position="654"/>
    </location>
</feature>
<keyword evidence="13" id="KW-1185">Reference proteome</keyword>
<evidence type="ECO:0000256" key="9">
    <source>
        <dbReference type="ARBA" id="ARBA00023067"/>
    </source>
</evidence>
<feature type="compositionally biased region" description="Polar residues" evidence="11">
    <location>
        <begin position="527"/>
        <end position="545"/>
    </location>
</feature>
<organism evidence="12 13">
    <name type="scientific">Wickerhamomyces anomalus (strain ATCC 58044 / CBS 1984 / NCYC 433 / NRRL Y-366-8)</name>
    <name type="common">Yeast</name>
    <name type="synonym">Hansenula anomala</name>
    <dbReference type="NCBI Taxonomy" id="683960"/>
    <lineage>
        <taxon>Eukaryota</taxon>
        <taxon>Fungi</taxon>
        <taxon>Dikarya</taxon>
        <taxon>Ascomycota</taxon>
        <taxon>Saccharomycotina</taxon>
        <taxon>Saccharomycetes</taxon>
        <taxon>Phaffomycetales</taxon>
        <taxon>Wickerhamomycetaceae</taxon>
        <taxon>Wickerhamomyces</taxon>
    </lineage>
</organism>
<dbReference type="PIRSF" id="PIRSF017126">
    <property type="entry name" value="Condensin_H"/>
    <property type="match status" value="1"/>
</dbReference>
<evidence type="ECO:0000256" key="2">
    <source>
        <dbReference type="ARBA" id="ARBA00004496"/>
    </source>
</evidence>
<feature type="region of interest" description="Disordered" evidence="11">
    <location>
        <begin position="381"/>
        <end position="401"/>
    </location>
</feature>
<evidence type="ECO:0000256" key="8">
    <source>
        <dbReference type="ARBA" id="ARBA00022776"/>
    </source>
</evidence>
<dbReference type="Proteomes" id="UP000094112">
    <property type="component" value="Unassembled WGS sequence"/>
</dbReference>
<keyword evidence="9" id="KW-0226">DNA condensation</keyword>
<evidence type="ECO:0000256" key="7">
    <source>
        <dbReference type="ARBA" id="ARBA00022618"/>
    </source>
</evidence>
<evidence type="ECO:0000313" key="13">
    <source>
        <dbReference type="Proteomes" id="UP000094112"/>
    </source>
</evidence>
<keyword evidence="10" id="KW-0131">Cell cycle</keyword>
<proteinExistence type="inferred from homology"/>
<dbReference type="OrthoDB" id="362021at2759"/>
<feature type="compositionally biased region" description="Acidic residues" evidence="11">
    <location>
        <begin position="189"/>
        <end position="199"/>
    </location>
</feature>
<comment type="similarity">
    <text evidence="3">Belongs to the CND2 (condensin subunit 2) family.</text>
</comment>
<dbReference type="AlphaFoldDB" id="A0A1E3P1M2"/>
<feature type="region of interest" description="Disordered" evidence="11">
    <location>
        <begin position="521"/>
        <end position="545"/>
    </location>
</feature>